<protein>
    <submittedName>
        <fullName evidence="3">Ketosteroid isomerase-like protein</fullName>
    </submittedName>
</protein>
<dbReference type="CDD" id="cd00531">
    <property type="entry name" value="NTF2_like"/>
    <property type="match status" value="1"/>
</dbReference>
<keyword evidence="3" id="KW-0413">Isomerase</keyword>
<evidence type="ECO:0000259" key="2">
    <source>
        <dbReference type="Pfam" id="PF14534"/>
    </source>
</evidence>
<dbReference type="Proteomes" id="UP000558192">
    <property type="component" value="Unassembled WGS sequence"/>
</dbReference>
<dbReference type="EMBL" id="JAATJC010000001">
    <property type="protein sequence ID" value="NJC05609.1"/>
    <property type="molecule type" value="Genomic_DNA"/>
</dbReference>
<evidence type="ECO:0000313" key="3">
    <source>
        <dbReference type="EMBL" id="NJC05609.1"/>
    </source>
</evidence>
<dbReference type="InterPro" id="IPR032710">
    <property type="entry name" value="NTF2-like_dom_sf"/>
</dbReference>
<feature type="signal peptide" evidence="1">
    <location>
        <begin position="1"/>
        <end position="19"/>
    </location>
</feature>
<accession>A0A7X5Y5J9</accession>
<evidence type="ECO:0000313" key="4">
    <source>
        <dbReference type="Proteomes" id="UP000558192"/>
    </source>
</evidence>
<feature type="chain" id="PRO_5031431689" evidence="1">
    <location>
        <begin position="20"/>
        <end position="161"/>
    </location>
</feature>
<dbReference type="GO" id="GO:0016853">
    <property type="term" value="F:isomerase activity"/>
    <property type="evidence" value="ECO:0007669"/>
    <property type="project" value="UniProtKB-KW"/>
</dbReference>
<dbReference type="AlphaFoldDB" id="A0A7X5Y5J9"/>
<reference evidence="3 4" key="1">
    <citation type="submission" date="2020-03" db="EMBL/GenBank/DDBJ databases">
        <title>Genomic Encyclopedia of Type Strains, Phase IV (KMG-IV): sequencing the most valuable type-strain genomes for metagenomic binning, comparative biology and taxonomic classification.</title>
        <authorList>
            <person name="Goeker M."/>
        </authorList>
    </citation>
    <scope>NUCLEOTIDE SEQUENCE [LARGE SCALE GENOMIC DNA]</scope>
    <source>
        <strain evidence="3 4">DSM 16846</strain>
    </source>
</reference>
<feature type="domain" description="DUF4440" evidence="2">
    <location>
        <begin position="37"/>
        <end position="148"/>
    </location>
</feature>
<keyword evidence="4" id="KW-1185">Reference proteome</keyword>
<dbReference type="InterPro" id="IPR027843">
    <property type="entry name" value="DUF4440"/>
</dbReference>
<keyword evidence="1" id="KW-0732">Signal</keyword>
<dbReference type="Gene3D" id="3.10.450.50">
    <property type="match status" value="1"/>
</dbReference>
<sequence>MKHAFFLSVALLVASPAVAQPSQALPAAAQRAEIAAIKTVLAQYKAAIEKLDATNTERLFAKDSTIFETGGVEGTYANYLAHHLGPELHEFRLFRFSDYKVDVHLIGPAAAHAIETYNYRIETKSGEIAERRGVATSVLKKIGGQWKIVSMHNSARKPRAS</sequence>
<dbReference type="SUPFAM" id="SSF54427">
    <property type="entry name" value="NTF2-like"/>
    <property type="match status" value="1"/>
</dbReference>
<gene>
    <name evidence="3" type="ORF">GGQ97_001402</name>
</gene>
<proteinExistence type="predicted"/>
<name>A0A7X5Y5J9_9SPHN</name>
<evidence type="ECO:0000256" key="1">
    <source>
        <dbReference type="SAM" id="SignalP"/>
    </source>
</evidence>
<dbReference type="RefSeq" id="WP_168068280.1">
    <property type="nucleotide sequence ID" value="NZ_JAATJC010000001.1"/>
</dbReference>
<comment type="caution">
    <text evidence="3">The sequence shown here is derived from an EMBL/GenBank/DDBJ whole genome shotgun (WGS) entry which is preliminary data.</text>
</comment>
<dbReference type="Pfam" id="PF14534">
    <property type="entry name" value="DUF4440"/>
    <property type="match status" value="1"/>
</dbReference>
<organism evidence="3 4">
    <name type="scientific">Sphingomonas kaistensis</name>
    <dbReference type="NCBI Taxonomy" id="298708"/>
    <lineage>
        <taxon>Bacteria</taxon>
        <taxon>Pseudomonadati</taxon>
        <taxon>Pseudomonadota</taxon>
        <taxon>Alphaproteobacteria</taxon>
        <taxon>Sphingomonadales</taxon>
        <taxon>Sphingomonadaceae</taxon>
        <taxon>Sphingomonas</taxon>
    </lineage>
</organism>